<name>A0A0J9UUA2_PLAVI</name>
<evidence type="ECO:0000313" key="2">
    <source>
        <dbReference type="Proteomes" id="UP000053562"/>
    </source>
</evidence>
<proteinExistence type="predicted"/>
<dbReference type="Pfam" id="PF05795">
    <property type="entry name" value="Plasmodium_Vir"/>
    <property type="match status" value="1"/>
</dbReference>
<dbReference type="Proteomes" id="UP000053562">
    <property type="component" value="Unassembled WGS sequence"/>
</dbReference>
<dbReference type="EMBL" id="KQ234540">
    <property type="protein sequence ID" value="KMZ77008.1"/>
    <property type="molecule type" value="Genomic_DNA"/>
</dbReference>
<dbReference type="AlphaFoldDB" id="A0A0J9UUA2"/>
<dbReference type="InterPro" id="IPR008780">
    <property type="entry name" value="Plasmodium_Vir"/>
</dbReference>
<gene>
    <name evidence="1" type="ORF">PVIIG_06075</name>
</gene>
<evidence type="ECO:0000313" key="1">
    <source>
        <dbReference type="EMBL" id="KMZ77008.1"/>
    </source>
</evidence>
<organism evidence="1 2">
    <name type="scientific">Plasmodium vivax India VII</name>
    <dbReference type="NCBI Taxonomy" id="1077284"/>
    <lineage>
        <taxon>Eukaryota</taxon>
        <taxon>Sar</taxon>
        <taxon>Alveolata</taxon>
        <taxon>Apicomplexa</taxon>
        <taxon>Aconoidasida</taxon>
        <taxon>Haemosporida</taxon>
        <taxon>Plasmodiidae</taxon>
        <taxon>Plasmodium</taxon>
        <taxon>Plasmodium (Plasmodium)</taxon>
    </lineage>
</organism>
<evidence type="ECO:0008006" key="3">
    <source>
        <dbReference type="Google" id="ProtNLM"/>
    </source>
</evidence>
<protein>
    <recommendedName>
        <fullName evidence="3">Variable surface protein</fullName>
    </recommendedName>
</protein>
<accession>A0A0J9UUA2</accession>
<dbReference type="OrthoDB" id="389237at2759"/>
<reference evidence="1 2" key="1">
    <citation type="submission" date="2011-08" db="EMBL/GenBank/DDBJ databases">
        <title>The Genome Sequence of Plasmodium vivax India VII.</title>
        <authorList>
            <consortium name="The Broad Institute Genome Sequencing Platform"/>
            <consortium name="The Broad Institute Genome Sequencing Center for Infectious Disease"/>
            <person name="Neafsey D."/>
            <person name="Carlton J."/>
            <person name="Barnwell J."/>
            <person name="Collins W."/>
            <person name="Escalante A."/>
            <person name="Mullikin J."/>
            <person name="Saul A."/>
            <person name="Guigo R."/>
            <person name="Camara F."/>
            <person name="Young S.K."/>
            <person name="Zeng Q."/>
            <person name="Gargeya S."/>
            <person name="Fitzgerald M."/>
            <person name="Haas B."/>
            <person name="Abouelleil A."/>
            <person name="Alvarado L."/>
            <person name="Arachchi H.M."/>
            <person name="Berlin A."/>
            <person name="Brown A."/>
            <person name="Chapman S.B."/>
            <person name="Chen Z."/>
            <person name="Dunbar C."/>
            <person name="Freedman E."/>
            <person name="Gearin G."/>
            <person name="Gellesch M."/>
            <person name="Goldberg J."/>
            <person name="Griggs A."/>
            <person name="Gujja S."/>
            <person name="Heiman D."/>
            <person name="Howarth C."/>
            <person name="Larson L."/>
            <person name="Lui A."/>
            <person name="MacDonald P.J.P."/>
            <person name="Montmayeur A."/>
            <person name="Murphy C."/>
            <person name="Neiman D."/>
            <person name="Pearson M."/>
            <person name="Priest M."/>
            <person name="Roberts A."/>
            <person name="Saif S."/>
            <person name="Shea T."/>
            <person name="Shenoy N."/>
            <person name="Sisk P."/>
            <person name="Stolte C."/>
            <person name="Sykes S."/>
            <person name="Wortman J."/>
            <person name="Nusbaum C."/>
            <person name="Birren B."/>
        </authorList>
    </citation>
    <scope>NUCLEOTIDE SEQUENCE [LARGE SCALE GENOMIC DNA]</scope>
    <source>
        <strain evidence="1 2">India VII</strain>
    </source>
</reference>
<sequence length="285" mass="34165">MSTDKAYSTHKLLEEFKKNSNLYKFYNHFNINIDNLYDYYKKCSNITESTLNNNCPTIKQVTKEWKNKFGNFSPHGKNVTERCYLLILWIYDRIKGCNSNNYCISWFYGLLENFWDESDCCNKEKVYGKDKGKDKYICKNKFIKTFNLDVLKYKRDSYDFFEYYDYIKNILSRRYQQNNEEYCDYINYIFKLYHKLEEEVGQRGLPHIYERELNLFRNKFGNDNELSSIKSKCNINNSIIESIKSMYSANLSAGSHEKIVTRHTVSPDYGLYDPKTSTDIVPFYN</sequence>